<reference evidence="1 2" key="1">
    <citation type="journal article" date="2018" name="Sci. Rep.">
        <title>Genomic signatures of local adaptation to the degree of environmental predictability in rotifers.</title>
        <authorList>
            <person name="Franch-Gras L."/>
            <person name="Hahn C."/>
            <person name="Garcia-Roger E.M."/>
            <person name="Carmona M.J."/>
            <person name="Serra M."/>
            <person name="Gomez A."/>
        </authorList>
    </citation>
    <scope>NUCLEOTIDE SEQUENCE [LARGE SCALE GENOMIC DNA]</scope>
    <source>
        <strain evidence="1">HYR1</strain>
    </source>
</reference>
<gene>
    <name evidence="1" type="ORF">BpHYR1_036696</name>
</gene>
<protein>
    <submittedName>
        <fullName evidence="1">Uncharacterized protein</fullName>
    </submittedName>
</protein>
<name>A0A3M7QTF5_BRAPC</name>
<dbReference type="Proteomes" id="UP000276133">
    <property type="component" value="Unassembled WGS sequence"/>
</dbReference>
<comment type="caution">
    <text evidence="1">The sequence shown here is derived from an EMBL/GenBank/DDBJ whole genome shotgun (WGS) entry which is preliminary data.</text>
</comment>
<organism evidence="1 2">
    <name type="scientific">Brachionus plicatilis</name>
    <name type="common">Marine rotifer</name>
    <name type="synonym">Brachionus muelleri</name>
    <dbReference type="NCBI Taxonomy" id="10195"/>
    <lineage>
        <taxon>Eukaryota</taxon>
        <taxon>Metazoa</taxon>
        <taxon>Spiralia</taxon>
        <taxon>Gnathifera</taxon>
        <taxon>Rotifera</taxon>
        <taxon>Eurotatoria</taxon>
        <taxon>Monogononta</taxon>
        <taxon>Pseudotrocha</taxon>
        <taxon>Ploima</taxon>
        <taxon>Brachionidae</taxon>
        <taxon>Brachionus</taxon>
    </lineage>
</organism>
<dbReference type="EMBL" id="REGN01005141">
    <property type="protein sequence ID" value="RNA14656.1"/>
    <property type="molecule type" value="Genomic_DNA"/>
</dbReference>
<accession>A0A3M7QTF5</accession>
<proteinExistence type="predicted"/>
<evidence type="ECO:0000313" key="1">
    <source>
        <dbReference type="EMBL" id="RNA14656.1"/>
    </source>
</evidence>
<evidence type="ECO:0000313" key="2">
    <source>
        <dbReference type="Proteomes" id="UP000276133"/>
    </source>
</evidence>
<keyword evidence="2" id="KW-1185">Reference proteome</keyword>
<dbReference type="AlphaFoldDB" id="A0A3M7QTF5"/>
<sequence>MRLKLQFIHLKIQSKLLLIVKKLRNELNNASNNPHRQVEKETQNLDYIKKGNCRLKIILERNSTVFIHDLDLFRSLPISAGKYLDGTELIKY</sequence>